<reference evidence="5 6" key="1">
    <citation type="journal article" date="2019" name="Int. J. Syst. Evol. Microbiol.">
        <title>The Global Catalogue of Microorganisms (GCM) 10K type strain sequencing project: providing services to taxonomists for standard genome sequencing and annotation.</title>
        <authorList>
            <consortium name="The Broad Institute Genomics Platform"/>
            <consortium name="The Broad Institute Genome Sequencing Center for Infectious Disease"/>
            <person name="Wu L."/>
            <person name="Ma J."/>
        </authorList>
    </citation>
    <scope>NUCLEOTIDE SEQUENCE [LARGE SCALE GENOMIC DNA]</scope>
    <source>
        <strain evidence="5 6">JCM 3325</strain>
    </source>
</reference>
<dbReference type="SUPFAM" id="SSF56801">
    <property type="entry name" value="Acetyl-CoA synthetase-like"/>
    <property type="match status" value="1"/>
</dbReference>
<dbReference type="EMBL" id="BAAARW010000035">
    <property type="protein sequence ID" value="GAA2448184.1"/>
    <property type="molecule type" value="Genomic_DNA"/>
</dbReference>
<evidence type="ECO:0000256" key="1">
    <source>
        <dbReference type="ARBA" id="ARBA00006432"/>
    </source>
</evidence>
<sequence>MQPSAHPLLPPELQASYRSAGLWQDINLMRILVEQARRSPDAPLYVGDDPKTYAEVATAARRFAAFLADRGVGPGHTVVAPLVNGWEATAVLAATVNLGARLAPLPSRATRSQLRGLLDATDAAAVVISGRVLARADWQDTIEELKKNAPSLRALVLTDAAQAPAWASGLADVTAAGAGFEPAEVGRTDTGAPFLLLSTGGTTGPSKVVMHAENAAVYAATQYAERCGLSPRDVILSAGPFGHASGTVFTLYAPIIAGASVLPVARWEPRATSRAVDRYGVTWCLLSGTHIYDMLELDDEHVSMWSSVRGLSAGSGSDERYAAAERRFGFRIRRMYGLTECMGHAVMPVDAPQDVRMARDGLPFDGVECFIEGGGDTGEYLVRGPSLMLGYLHRPELTAEAVTGDGYLHTGDIMSIDGSGFVRYVGRLKDVIRRSGINIDPLELERLLVQHPDVNDISVVGVPHPRLGEQAVAVVVPRPGSEPALADLTGLLSEHDVPRHSHPERLVLVAELPKTEFGKHNKAAVRQMLADTERTHDR</sequence>
<keyword evidence="2" id="KW-0436">Ligase</keyword>
<dbReference type="InterPro" id="IPR025110">
    <property type="entry name" value="AMP-bd_C"/>
</dbReference>
<accession>A0ABN3K348</accession>
<evidence type="ECO:0000259" key="3">
    <source>
        <dbReference type="Pfam" id="PF00501"/>
    </source>
</evidence>
<organism evidence="5 6">
    <name type="scientific">Actinomadura vinacea</name>
    <dbReference type="NCBI Taxonomy" id="115336"/>
    <lineage>
        <taxon>Bacteria</taxon>
        <taxon>Bacillati</taxon>
        <taxon>Actinomycetota</taxon>
        <taxon>Actinomycetes</taxon>
        <taxon>Streptosporangiales</taxon>
        <taxon>Thermomonosporaceae</taxon>
        <taxon>Actinomadura</taxon>
    </lineage>
</organism>
<protein>
    <submittedName>
        <fullName evidence="5">(2,3-dihydroxybenzoyl)adenylate synthase</fullName>
    </submittedName>
</protein>
<gene>
    <name evidence="5" type="ORF">GCM10010191_76980</name>
</gene>
<evidence type="ECO:0000313" key="6">
    <source>
        <dbReference type="Proteomes" id="UP001501231"/>
    </source>
</evidence>
<dbReference type="InterPro" id="IPR000873">
    <property type="entry name" value="AMP-dep_synth/lig_dom"/>
</dbReference>
<dbReference type="RefSeq" id="WP_344595927.1">
    <property type="nucleotide sequence ID" value="NZ_BAAARW010000035.1"/>
</dbReference>
<dbReference type="Gene3D" id="3.30.300.30">
    <property type="match status" value="1"/>
</dbReference>
<name>A0ABN3K348_9ACTN</name>
<dbReference type="Gene3D" id="3.40.50.12780">
    <property type="entry name" value="N-terminal domain of ligase-like"/>
    <property type="match status" value="1"/>
</dbReference>
<evidence type="ECO:0000256" key="2">
    <source>
        <dbReference type="ARBA" id="ARBA00022598"/>
    </source>
</evidence>
<comment type="similarity">
    <text evidence="1">Belongs to the ATP-dependent AMP-binding enzyme family.</text>
</comment>
<dbReference type="Pfam" id="PF13193">
    <property type="entry name" value="AMP-binding_C"/>
    <property type="match status" value="1"/>
</dbReference>
<dbReference type="PANTHER" id="PTHR43201:SF5">
    <property type="entry name" value="MEDIUM-CHAIN ACYL-COA LIGASE ACSF2, MITOCHONDRIAL"/>
    <property type="match status" value="1"/>
</dbReference>
<proteinExistence type="inferred from homology"/>
<dbReference type="PANTHER" id="PTHR43201">
    <property type="entry name" value="ACYL-COA SYNTHETASE"/>
    <property type="match status" value="1"/>
</dbReference>
<dbReference type="Pfam" id="PF00501">
    <property type="entry name" value="AMP-binding"/>
    <property type="match status" value="1"/>
</dbReference>
<feature type="domain" description="AMP-binding enzyme C-terminal" evidence="4">
    <location>
        <begin position="443"/>
        <end position="519"/>
    </location>
</feature>
<evidence type="ECO:0000259" key="4">
    <source>
        <dbReference type="Pfam" id="PF13193"/>
    </source>
</evidence>
<dbReference type="InterPro" id="IPR045851">
    <property type="entry name" value="AMP-bd_C_sf"/>
</dbReference>
<evidence type="ECO:0000313" key="5">
    <source>
        <dbReference type="EMBL" id="GAA2448184.1"/>
    </source>
</evidence>
<dbReference type="InterPro" id="IPR042099">
    <property type="entry name" value="ANL_N_sf"/>
</dbReference>
<comment type="caution">
    <text evidence="5">The sequence shown here is derived from an EMBL/GenBank/DDBJ whole genome shotgun (WGS) entry which is preliminary data.</text>
</comment>
<dbReference type="Proteomes" id="UP001501231">
    <property type="component" value="Unassembled WGS sequence"/>
</dbReference>
<feature type="domain" description="AMP-dependent synthetase/ligase" evidence="3">
    <location>
        <begin position="34"/>
        <end position="392"/>
    </location>
</feature>
<keyword evidence="6" id="KW-1185">Reference proteome</keyword>